<dbReference type="Proteomes" id="UP000621516">
    <property type="component" value="Unassembled WGS sequence"/>
</dbReference>
<dbReference type="RefSeq" id="WP_188224793.1">
    <property type="nucleotide sequence ID" value="NZ_JACVXD010000022.1"/>
</dbReference>
<dbReference type="EMBL" id="JACVXD010000022">
    <property type="protein sequence ID" value="MBD0825503.1"/>
    <property type="molecule type" value="Genomic_DNA"/>
</dbReference>
<feature type="coiled-coil region" evidence="1">
    <location>
        <begin position="20"/>
        <end position="47"/>
    </location>
</feature>
<name>A0A8J6PZX9_9FLAO</name>
<gene>
    <name evidence="2" type="ORF">ICJ85_15955</name>
</gene>
<keyword evidence="3" id="KW-1185">Reference proteome</keyword>
<evidence type="ECO:0000313" key="3">
    <source>
        <dbReference type="Proteomes" id="UP000621516"/>
    </source>
</evidence>
<sequence length="201" mass="23915">MDVTLSVFSSNISSVLSIYQDSEKIRLENKNQLLEKLEKDANWTNSEFEQFSHYEFHFEWLLIHSLFISAYSYFENFMFSIARQIEKKTESEIKLNDIRGKGDLDCYRKYINKIGEIKAAKNDSKNWNQISEFKAIRNSIIHKYGVMDKKVNLIKKYDLYFGPSEKMIRVKNIKFLEDFCALSIEYMNEIVNEIKEKNYSS</sequence>
<accession>A0A8J6PZX9</accession>
<evidence type="ECO:0008006" key="4">
    <source>
        <dbReference type="Google" id="ProtNLM"/>
    </source>
</evidence>
<evidence type="ECO:0000313" key="2">
    <source>
        <dbReference type="EMBL" id="MBD0825503.1"/>
    </source>
</evidence>
<comment type="caution">
    <text evidence="2">The sequence shown here is derived from an EMBL/GenBank/DDBJ whole genome shotgun (WGS) entry which is preliminary data.</text>
</comment>
<reference evidence="2 3" key="1">
    <citation type="journal article" date="2018" name="J. Microbiol.">
        <title>Aestuariibaculum marinum sp. nov., a marine bacterium isolated from seawater in South Korea.</title>
        <authorList>
            <person name="Choi J."/>
            <person name="Lee D."/>
            <person name="Jang J.H."/>
            <person name="Cha S."/>
            <person name="Seo T."/>
        </authorList>
    </citation>
    <scope>NUCLEOTIDE SEQUENCE [LARGE SCALE GENOMIC DNA]</scope>
    <source>
        <strain evidence="2 3">IP7</strain>
    </source>
</reference>
<organism evidence="2 3">
    <name type="scientific">Aestuariibaculum marinum</name>
    <dbReference type="NCBI Taxonomy" id="2683592"/>
    <lineage>
        <taxon>Bacteria</taxon>
        <taxon>Pseudomonadati</taxon>
        <taxon>Bacteroidota</taxon>
        <taxon>Flavobacteriia</taxon>
        <taxon>Flavobacteriales</taxon>
        <taxon>Flavobacteriaceae</taxon>
    </lineage>
</organism>
<keyword evidence="1" id="KW-0175">Coiled coil</keyword>
<proteinExistence type="predicted"/>
<evidence type="ECO:0000256" key="1">
    <source>
        <dbReference type="SAM" id="Coils"/>
    </source>
</evidence>
<protein>
    <recommendedName>
        <fullName evidence="4">RiboL-PSP-HEPN domain-containing protein</fullName>
    </recommendedName>
</protein>
<dbReference type="AlphaFoldDB" id="A0A8J6PZX9"/>